<organism evidence="1 2">
    <name type="scientific">Aphis craccivora</name>
    <name type="common">Cowpea aphid</name>
    <dbReference type="NCBI Taxonomy" id="307492"/>
    <lineage>
        <taxon>Eukaryota</taxon>
        <taxon>Metazoa</taxon>
        <taxon>Ecdysozoa</taxon>
        <taxon>Arthropoda</taxon>
        <taxon>Hexapoda</taxon>
        <taxon>Insecta</taxon>
        <taxon>Pterygota</taxon>
        <taxon>Neoptera</taxon>
        <taxon>Paraneoptera</taxon>
        <taxon>Hemiptera</taxon>
        <taxon>Sternorrhyncha</taxon>
        <taxon>Aphidomorpha</taxon>
        <taxon>Aphidoidea</taxon>
        <taxon>Aphididae</taxon>
        <taxon>Aphidini</taxon>
        <taxon>Aphis</taxon>
        <taxon>Aphis</taxon>
    </lineage>
</organism>
<dbReference type="AlphaFoldDB" id="A0A6G0YUJ6"/>
<evidence type="ECO:0000313" key="2">
    <source>
        <dbReference type="Proteomes" id="UP000478052"/>
    </source>
</evidence>
<sequence length="91" mass="10662">MNVLASVIYIIKNKLTFKTEHGHNNRQISNNKTTTIMHNKLTQSTYLLIGPKIYNILPLEIKQSNSFKILKKKITLWLLQEQNIERLLLTN</sequence>
<feature type="non-terminal residue" evidence="1">
    <location>
        <position position="91"/>
    </location>
</feature>
<dbReference type="Proteomes" id="UP000478052">
    <property type="component" value="Unassembled WGS sequence"/>
</dbReference>
<name>A0A6G0YUJ6_APHCR</name>
<protein>
    <submittedName>
        <fullName evidence="1">Uncharacterized protein</fullName>
    </submittedName>
</protein>
<comment type="caution">
    <text evidence="1">The sequence shown here is derived from an EMBL/GenBank/DDBJ whole genome shotgun (WGS) entry which is preliminary data.</text>
</comment>
<accession>A0A6G0YUJ6</accession>
<evidence type="ECO:0000313" key="1">
    <source>
        <dbReference type="EMBL" id="KAF0761672.1"/>
    </source>
</evidence>
<dbReference type="EMBL" id="VUJU01002328">
    <property type="protein sequence ID" value="KAF0761672.1"/>
    <property type="molecule type" value="Genomic_DNA"/>
</dbReference>
<keyword evidence="2" id="KW-1185">Reference proteome</keyword>
<gene>
    <name evidence="1" type="ORF">FWK35_00016292</name>
</gene>
<reference evidence="1 2" key="1">
    <citation type="submission" date="2019-08" db="EMBL/GenBank/DDBJ databases">
        <title>Whole genome of Aphis craccivora.</title>
        <authorList>
            <person name="Voronova N.V."/>
            <person name="Shulinski R.S."/>
            <person name="Bandarenka Y.V."/>
            <person name="Zhorov D.G."/>
            <person name="Warner D."/>
        </authorList>
    </citation>
    <scope>NUCLEOTIDE SEQUENCE [LARGE SCALE GENOMIC DNA]</scope>
    <source>
        <strain evidence="1">180601</strain>
        <tissue evidence="1">Whole Body</tissue>
    </source>
</reference>
<proteinExistence type="predicted"/>